<proteinExistence type="predicted"/>
<name>A0A1H0E5P8_9GAMM</name>
<dbReference type="AlphaFoldDB" id="A0A1H0E5P8"/>
<dbReference type="EMBL" id="FNII01000008">
    <property type="protein sequence ID" value="SDN77744.1"/>
    <property type="molecule type" value="Genomic_DNA"/>
</dbReference>
<gene>
    <name evidence="1" type="ORF">SAMN04487951_10830</name>
</gene>
<evidence type="ECO:0000313" key="1">
    <source>
        <dbReference type="EMBL" id="SDN77744.1"/>
    </source>
</evidence>
<accession>A0A1H0E5P8</accession>
<protein>
    <recommendedName>
        <fullName evidence="3">DUF3047 domain-containing protein</fullName>
    </recommendedName>
</protein>
<keyword evidence="2" id="KW-1185">Reference proteome</keyword>
<organism evidence="1 2">
    <name type="scientific">Vreelandella arcis</name>
    <dbReference type="NCBI Taxonomy" id="416873"/>
    <lineage>
        <taxon>Bacteria</taxon>
        <taxon>Pseudomonadati</taxon>
        <taxon>Pseudomonadota</taxon>
        <taxon>Gammaproteobacteria</taxon>
        <taxon>Oceanospirillales</taxon>
        <taxon>Halomonadaceae</taxon>
        <taxon>Vreelandella</taxon>
    </lineage>
</organism>
<evidence type="ECO:0008006" key="3">
    <source>
        <dbReference type="Google" id="ProtNLM"/>
    </source>
</evidence>
<evidence type="ECO:0000313" key="2">
    <source>
        <dbReference type="Proteomes" id="UP000199677"/>
    </source>
</evidence>
<dbReference type="STRING" id="416873.SAMN04487951_10830"/>
<dbReference type="Pfam" id="PF11249">
    <property type="entry name" value="DUF3047"/>
    <property type="match status" value="1"/>
</dbReference>
<dbReference type="Proteomes" id="UP000199677">
    <property type="component" value="Unassembled WGS sequence"/>
</dbReference>
<reference evidence="2" key="1">
    <citation type="submission" date="2016-10" db="EMBL/GenBank/DDBJ databases">
        <authorList>
            <person name="Varghese N."/>
            <person name="Submissions S."/>
        </authorList>
    </citation>
    <scope>NUCLEOTIDE SEQUENCE [LARGE SCALE GENOMIC DNA]</scope>
    <source>
        <strain evidence="2">CGMCC 1.6494</strain>
    </source>
</reference>
<sequence length="218" mass="23986">MRPLQHAVVIAGLVLVSDAAMADIRLTPNQIMTWPTRNFDGESRYAIVEKDGTQVLEAQSQGQASARYLEREINLDETPYLHWCWQVSTTYPGLDETTKAGDDYPARVYVARKTGLLPWQVQSVNYVWSSTQDAGSTWINAFTDRAELMALQGGTSKVGEWVAEVRDVRADFATLFGDTVTTIDGVALMSDGDNSGSHATAWFSKLGFSDNNTPPSCP</sequence>
<dbReference type="InterPro" id="IPR021409">
    <property type="entry name" value="DUF3047"/>
</dbReference>
<dbReference type="RefSeq" id="WP_244511288.1">
    <property type="nucleotide sequence ID" value="NZ_FNII01000008.1"/>
</dbReference>